<keyword evidence="2" id="KW-1185">Reference proteome</keyword>
<evidence type="ECO:0000313" key="1">
    <source>
        <dbReference type="EMBL" id="MFD2573071.1"/>
    </source>
</evidence>
<dbReference type="InterPro" id="IPR046732">
    <property type="entry name" value="DUF6624"/>
</dbReference>
<reference evidence="2" key="1">
    <citation type="journal article" date="2019" name="Int. J. Syst. Evol. Microbiol.">
        <title>The Global Catalogue of Microorganisms (GCM) 10K type strain sequencing project: providing services to taxonomists for standard genome sequencing and annotation.</title>
        <authorList>
            <consortium name="The Broad Institute Genomics Platform"/>
            <consortium name="The Broad Institute Genome Sequencing Center for Infectious Disease"/>
            <person name="Wu L."/>
            <person name="Ma J."/>
        </authorList>
    </citation>
    <scope>NUCLEOTIDE SEQUENCE [LARGE SCALE GENOMIC DNA]</scope>
    <source>
        <strain evidence="2">KCTC 42805</strain>
    </source>
</reference>
<proteinExistence type="predicted"/>
<gene>
    <name evidence="1" type="ORF">ACFSUS_20690</name>
</gene>
<protein>
    <submittedName>
        <fullName evidence="1">DUF6624 domain-containing protein</fullName>
    </submittedName>
</protein>
<accession>A0ABW5M9K0</accession>
<dbReference type="RefSeq" id="WP_381525668.1">
    <property type="nucleotide sequence ID" value="NZ_JBHULN010000015.1"/>
</dbReference>
<comment type="caution">
    <text evidence="1">The sequence shown here is derived from an EMBL/GenBank/DDBJ whole genome shotgun (WGS) entry which is preliminary data.</text>
</comment>
<dbReference type="Proteomes" id="UP001597469">
    <property type="component" value="Unassembled WGS sequence"/>
</dbReference>
<evidence type="ECO:0000313" key="2">
    <source>
        <dbReference type="Proteomes" id="UP001597469"/>
    </source>
</evidence>
<organism evidence="1 2">
    <name type="scientific">Spirosoma soli</name>
    <dbReference type="NCBI Taxonomy" id="1770529"/>
    <lineage>
        <taxon>Bacteria</taxon>
        <taxon>Pseudomonadati</taxon>
        <taxon>Bacteroidota</taxon>
        <taxon>Cytophagia</taxon>
        <taxon>Cytophagales</taxon>
        <taxon>Cytophagaceae</taxon>
        <taxon>Spirosoma</taxon>
    </lineage>
</organism>
<dbReference type="EMBL" id="JBHULN010000015">
    <property type="protein sequence ID" value="MFD2573071.1"/>
    <property type="molecule type" value="Genomic_DNA"/>
</dbReference>
<dbReference type="Pfam" id="PF20329">
    <property type="entry name" value="DUF6624"/>
    <property type="match status" value="1"/>
</dbReference>
<sequence>MEILYPDIAQELIERRNHDLDVRQRLITEGKLFRGYNPEMEEVHLDNARQLQEIIVQIGWPAQEQVGEEASQAAWLIVQHAISLPSFMKSCLALMNEQEKTRTIDPVNVAFLSDRIAMYENRLQSYGTQFVSDSQGQLIAYELDDSVDQVNQRRQQLGLNTIEERLAELTAQMNVEQKNQPAATERQREKAEYDAWRRKVGWLSD</sequence>
<name>A0ABW5M9K0_9BACT</name>